<evidence type="ECO:0000313" key="2">
    <source>
        <dbReference type="Proteomes" id="UP001208041"/>
    </source>
</evidence>
<evidence type="ECO:0008006" key="3">
    <source>
        <dbReference type="Google" id="ProtNLM"/>
    </source>
</evidence>
<reference evidence="1" key="1">
    <citation type="submission" date="2022-10" db="EMBL/GenBank/DDBJ databases">
        <authorList>
            <person name="Yue Y."/>
        </authorList>
    </citation>
    <scope>NUCLEOTIDE SEQUENCE</scope>
    <source>
        <strain evidence="1">Z654</strain>
    </source>
</reference>
<sequence>MFKLSNLFALGAVLVSECKEAVGTGVRFGRMRRPNKSALLLLRAYAMLYQSQKLIRSLDR</sequence>
<dbReference type="AlphaFoldDB" id="A0AAE3IZD9"/>
<keyword evidence="2" id="KW-1185">Reference proteome</keyword>
<dbReference type="EMBL" id="JAOYFC010000002">
    <property type="protein sequence ID" value="MCV6825142.1"/>
    <property type="molecule type" value="Genomic_DNA"/>
</dbReference>
<name>A0AAE3IZD9_9RHOB</name>
<proteinExistence type="predicted"/>
<protein>
    <recommendedName>
        <fullName evidence="3">Transposase</fullName>
    </recommendedName>
</protein>
<dbReference type="Proteomes" id="UP001208041">
    <property type="component" value="Unassembled WGS sequence"/>
</dbReference>
<dbReference type="RefSeq" id="WP_263953972.1">
    <property type="nucleotide sequence ID" value="NZ_JAOYFC010000002.1"/>
</dbReference>
<gene>
    <name evidence="1" type="ORF">OH136_11310</name>
</gene>
<organism evidence="1 2">
    <name type="scientific">Halocynthiibacter halioticoli</name>
    <dbReference type="NCBI Taxonomy" id="2986804"/>
    <lineage>
        <taxon>Bacteria</taxon>
        <taxon>Pseudomonadati</taxon>
        <taxon>Pseudomonadota</taxon>
        <taxon>Alphaproteobacteria</taxon>
        <taxon>Rhodobacterales</taxon>
        <taxon>Paracoccaceae</taxon>
        <taxon>Halocynthiibacter</taxon>
    </lineage>
</organism>
<evidence type="ECO:0000313" key="1">
    <source>
        <dbReference type="EMBL" id="MCV6825142.1"/>
    </source>
</evidence>
<accession>A0AAE3IZD9</accession>
<comment type="caution">
    <text evidence="1">The sequence shown here is derived from an EMBL/GenBank/DDBJ whole genome shotgun (WGS) entry which is preliminary data.</text>
</comment>